<feature type="compositionally biased region" description="Low complexity" evidence="1">
    <location>
        <begin position="261"/>
        <end position="276"/>
    </location>
</feature>
<name>A0ABR3A9U0_9AGAR</name>
<dbReference type="InterPro" id="IPR016181">
    <property type="entry name" value="Acyl_CoA_acyltransferase"/>
</dbReference>
<dbReference type="SUPFAM" id="SSF55729">
    <property type="entry name" value="Acyl-CoA N-acyltransferases (Nat)"/>
    <property type="match status" value="1"/>
</dbReference>
<protein>
    <recommendedName>
        <fullName evidence="2">N-acetyltransferase domain-containing protein</fullName>
    </recommendedName>
</protein>
<feature type="region of interest" description="Disordered" evidence="1">
    <location>
        <begin position="307"/>
        <end position="400"/>
    </location>
</feature>
<organism evidence="3 4">
    <name type="scientific">Marasmius tenuissimus</name>
    <dbReference type="NCBI Taxonomy" id="585030"/>
    <lineage>
        <taxon>Eukaryota</taxon>
        <taxon>Fungi</taxon>
        <taxon>Dikarya</taxon>
        <taxon>Basidiomycota</taxon>
        <taxon>Agaricomycotina</taxon>
        <taxon>Agaricomycetes</taxon>
        <taxon>Agaricomycetidae</taxon>
        <taxon>Agaricales</taxon>
        <taxon>Marasmiineae</taxon>
        <taxon>Marasmiaceae</taxon>
        <taxon>Marasmius</taxon>
    </lineage>
</organism>
<feature type="compositionally biased region" description="Acidic residues" evidence="1">
    <location>
        <begin position="376"/>
        <end position="400"/>
    </location>
</feature>
<evidence type="ECO:0000259" key="2">
    <source>
        <dbReference type="Pfam" id="PF00583"/>
    </source>
</evidence>
<sequence>MFSEESSPPPPPPPPIMLHPGLEGQDENLDLLMALYEQLQVGSAETAHEDNFLLFVENACYFAVIHKAPEGSCENAWERDFSSPSGYRRIPACCLGFVYLTHTPGMGAESGLAELSIGIIIVPEERGKGYARAAVTQVLSQVFDERSDCHRVQALVVENYYKEQALNLFTQLRFGHEGTRRRNFYSFGEWKDITCLGILNTDWVMRKYFKPAPKTLWDEMLVRHDRERNELLRWEERKMGTHALQRAASTETIRGDTPGNTSSSSASFTDSSQSDSEAAHDFGSETVILDTRNVAVQAHNFDSVPSLSSRIHTLGDSIDSDDEEDTQMGQRDGHNTTGLFPRGTSPTHSDYSSSDAGTSRSAYPPSTSDSALSDWEMMDDDDDYFSPIDDDGDMTEASEA</sequence>
<dbReference type="EMBL" id="JBBXMP010000008">
    <property type="protein sequence ID" value="KAL0070295.1"/>
    <property type="molecule type" value="Genomic_DNA"/>
</dbReference>
<dbReference type="Proteomes" id="UP001437256">
    <property type="component" value="Unassembled WGS sequence"/>
</dbReference>
<dbReference type="InterPro" id="IPR000182">
    <property type="entry name" value="GNAT_dom"/>
</dbReference>
<reference evidence="3 4" key="1">
    <citation type="submission" date="2024-05" db="EMBL/GenBank/DDBJ databases">
        <title>A draft genome resource for the thread blight pathogen Marasmius tenuissimus strain MS-2.</title>
        <authorList>
            <person name="Yulfo-Soto G.E."/>
            <person name="Baruah I.K."/>
            <person name="Amoako-Attah I."/>
            <person name="Bukari Y."/>
            <person name="Meinhardt L.W."/>
            <person name="Bailey B.A."/>
            <person name="Cohen S.P."/>
        </authorList>
    </citation>
    <scope>NUCLEOTIDE SEQUENCE [LARGE SCALE GENOMIC DNA]</scope>
    <source>
        <strain evidence="3 4">MS-2</strain>
    </source>
</reference>
<dbReference type="Pfam" id="PF00583">
    <property type="entry name" value="Acetyltransf_1"/>
    <property type="match status" value="1"/>
</dbReference>
<accession>A0ABR3A9U0</accession>
<feature type="domain" description="N-acetyltransferase" evidence="2">
    <location>
        <begin position="94"/>
        <end position="171"/>
    </location>
</feature>
<proteinExistence type="predicted"/>
<comment type="caution">
    <text evidence="3">The sequence shown here is derived from an EMBL/GenBank/DDBJ whole genome shotgun (WGS) entry which is preliminary data.</text>
</comment>
<evidence type="ECO:0000313" key="3">
    <source>
        <dbReference type="EMBL" id="KAL0070295.1"/>
    </source>
</evidence>
<dbReference type="Gene3D" id="3.40.630.30">
    <property type="match status" value="1"/>
</dbReference>
<feature type="compositionally biased region" description="Polar residues" evidence="1">
    <location>
        <begin position="344"/>
        <end position="371"/>
    </location>
</feature>
<evidence type="ECO:0000256" key="1">
    <source>
        <dbReference type="SAM" id="MobiDB-lite"/>
    </source>
</evidence>
<gene>
    <name evidence="3" type="ORF">AAF712_002787</name>
</gene>
<evidence type="ECO:0000313" key="4">
    <source>
        <dbReference type="Proteomes" id="UP001437256"/>
    </source>
</evidence>
<feature type="region of interest" description="Disordered" evidence="1">
    <location>
        <begin position="242"/>
        <end position="279"/>
    </location>
</feature>
<keyword evidence="4" id="KW-1185">Reference proteome</keyword>